<dbReference type="InterPro" id="IPR011992">
    <property type="entry name" value="EF-hand-dom_pair"/>
</dbReference>
<dbReference type="Proteomes" id="UP001189429">
    <property type="component" value="Unassembled WGS sequence"/>
</dbReference>
<gene>
    <name evidence="1" type="ORF">PCOR1329_LOCUS42694</name>
</gene>
<comment type="caution">
    <text evidence="1">The sequence shown here is derived from an EMBL/GenBank/DDBJ whole genome shotgun (WGS) entry which is preliminary data.</text>
</comment>
<evidence type="ECO:0000313" key="2">
    <source>
        <dbReference type="Proteomes" id="UP001189429"/>
    </source>
</evidence>
<sequence length="280" mass="30390">DHLEAKFGTPARAWRVRLDLKGCGVVSAAEFREGCRAVGWTHPHMPLWYELCALGGGQATVRALDPETADAVDWLREEVEEGFGTLGEMWDEALDPEGTGVVSRVEFVRIVGTELGLGPPAARRVFATLDASAAGWLSAAEFEYLDFFGCGPAIRQAASPSASVRSSDMDVTMRSAAGPGPGARGARRAGPRIPIWSNTTRSNQHRAISFTSSVKHKWLSAAVMDRCRTSSEPSLEEQQHSLKTTLSTMPHSQVFRSTNEFYRQGLKQLASGIDLATQTV</sequence>
<dbReference type="SUPFAM" id="SSF47473">
    <property type="entry name" value="EF-hand"/>
    <property type="match status" value="1"/>
</dbReference>
<feature type="non-terminal residue" evidence="1">
    <location>
        <position position="1"/>
    </location>
</feature>
<dbReference type="EMBL" id="CAUYUJ010015131">
    <property type="protein sequence ID" value="CAK0850256.1"/>
    <property type="molecule type" value="Genomic_DNA"/>
</dbReference>
<accession>A0ABN9TVF9</accession>
<organism evidence="1 2">
    <name type="scientific">Prorocentrum cordatum</name>
    <dbReference type="NCBI Taxonomy" id="2364126"/>
    <lineage>
        <taxon>Eukaryota</taxon>
        <taxon>Sar</taxon>
        <taxon>Alveolata</taxon>
        <taxon>Dinophyceae</taxon>
        <taxon>Prorocentrales</taxon>
        <taxon>Prorocentraceae</taxon>
        <taxon>Prorocentrum</taxon>
    </lineage>
</organism>
<name>A0ABN9TVF9_9DINO</name>
<reference evidence="1" key="1">
    <citation type="submission" date="2023-10" db="EMBL/GenBank/DDBJ databases">
        <authorList>
            <person name="Chen Y."/>
            <person name="Shah S."/>
            <person name="Dougan E. K."/>
            <person name="Thang M."/>
            <person name="Chan C."/>
        </authorList>
    </citation>
    <scope>NUCLEOTIDE SEQUENCE [LARGE SCALE GENOMIC DNA]</scope>
</reference>
<protein>
    <recommendedName>
        <fullName evidence="3">Calmodulin</fullName>
    </recommendedName>
</protein>
<dbReference type="Gene3D" id="1.10.238.10">
    <property type="entry name" value="EF-hand"/>
    <property type="match status" value="1"/>
</dbReference>
<evidence type="ECO:0008006" key="3">
    <source>
        <dbReference type="Google" id="ProtNLM"/>
    </source>
</evidence>
<evidence type="ECO:0000313" key="1">
    <source>
        <dbReference type="EMBL" id="CAK0850256.1"/>
    </source>
</evidence>
<proteinExistence type="predicted"/>
<keyword evidence="2" id="KW-1185">Reference proteome</keyword>